<sequence length="149" mass="16173">MTTVYKSIILLSICTCCFFACQQTAEKTDEAKPSAASAAGAKAFKLTGGSKDSARATFTLSGISVAFSNNNDSLPVQTISIRQGDKRLVNYIRAIDSSEKILPTPYLSVQGKDTLISFSVKKAQQQQDFSFKIRDGKATHSKTTYNTQL</sequence>
<name>A0A9Q5DBZ9_9BACT</name>
<evidence type="ECO:0000313" key="3">
    <source>
        <dbReference type="Proteomes" id="UP000281028"/>
    </source>
</evidence>
<proteinExistence type="predicted"/>
<dbReference type="AlphaFoldDB" id="A0A9Q5DBZ9"/>
<evidence type="ECO:0000256" key="1">
    <source>
        <dbReference type="SAM" id="SignalP"/>
    </source>
</evidence>
<feature type="chain" id="PRO_5040191640" description="Lipoprotein" evidence="1">
    <location>
        <begin position="23"/>
        <end position="149"/>
    </location>
</feature>
<reference evidence="2" key="1">
    <citation type="submission" date="2020-05" db="EMBL/GenBank/DDBJ databases">
        <title>Chitinophaga laudate sp. nov., isolated from a tropical peat swamp.</title>
        <authorList>
            <person name="Goh C.B.S."/>
            <person name="Lee M.S."/>
            <person name="Parimannan S."/>
            <person name="Pasbakhsh P."/>
            <person name="Yule C.M."/>
            <person name="Rajandas H."/>
            <person name="Loke S."/>
            <person name="Croft L."/>
            <person name="Tan J.B.L."/>
        </authorList>
    </citation>
    <scope>NUCLEOTIDE SEQUENCE</scope>
    <source>
        <strain evidence="2">Mgbs1</strain>
    </source>
</reference>
<dbReference type="Proteomes" id="UP000281028">
    <property type="component" value="Unassembled WGS sequence"/>
</dbReference>
<feature type="signal peptide" evidence="1">
    <location>
        <begin position="1"/>
        <end position="22"/>
    </location>
</feature>
<protein>
    <recommendedName>
        <fullName evidence="4">Lipoprotein</fullName>
    </recommendedName>
</protein>
<gene>
    <name evidence="2" type="ORF">ECE50_017480</name>
</gene>
<keyword evidence="3" id="KW-1185">Reference proteome</keyword>
<keyword evidence="1" id="KW-0732">Signal</keyword>
<accession>A0A9Q5DBZ9</accession>
<dbReference type="EMBL" id="RIAR02000001">
    <property type="protein sequence ID" value="NSL88637.1"/>
    <property type="molecule type" value="Genomic_DNA"/>
</dbReference>
<evidence type="ECO:0000313" key="2">
    <source>
        <dbReference type="EMBL" id="NSL88637.1"/>
    </source>
</evidence>
<organism evidence="2 3">
    <name type="scientific">Chitinophaga solisilvae</name>
    <dbReference type="NCBI Taxonomy" id="1233460"/>
    <lineage>
        <taxon>Bacteria</taxon>
        <taxon>Pseudomonadati</taxon>
        <taxon>Bacteroidota</taxon>
        <taxon>Chitinophagia</taxon>
        <taxon>Chitinophagales</taxon>
        <taxon>Chitinophagaceae</taxon>
        <taxon>Chitinophaga</taxon>
    </lineage>
</organism>
<comment type="caution">
    <text evidence="2">The sequence shown here is derived from an EMBL/GenBank/DDBJ whole genome shotgun (WGS) entry which is preliminary data.</text>
</comment>
<evidence type="ECO:0008006" key="4">
    <source>
        <dbReference type="Google" id="ProtNLM"/>
    </source>
</evidence>